<protein>
    <submittedName>
        <fullName evidence="2">Uncharacterized protein</fullName>
    </submittedName>
</protein>
<name>A0A6G8IF77_9BURK</name>
<feature type="compositionally biased region" description="Pro residues" evidence="1">
    <location>
        <begin position="123"/>
        <end position="135"/>
    </location>
</feature>
<dbReference type="RefSeq" id="WP_166226337.1">
    <property type="nucleotide sequence ID" value="NZ_CP049989.1"/>
</dbReference>
<gene>
    <name evidence="2" type="ORF">G9Q37_06695</name>
</gene>
<dbReference type="Proteomes" id="UP000503162">
    <property type="component" value="Chromosome"/>
</dbReference>
<reference evidence="2 3" key="1">
    <citation type="submission" date="2020-03" db="EMBL/GenBank/DDBJ databases">
        <title>Hydrogenophaga sp. nov. isolated from cyanobacterial mat.</title>
        <authorList>
            <person name="Thorat V."/>
            <person name="Kirdat K."/>
            <person name="Tiwarekar B."/>
            <person name="Costa E.D."/>
            <person name="Yadav A."/>
        </authorList>
    </citation>
    <scope>NUCLEOTIDE SEQUENCE [LARGE SCALE GENOMIC DNA]</scope>
    <source>
        <strain evidence="2 3">BA0156</strain>
    </source>
</reference>
<sequence>MRPLSSLHVLHRSPDAFSAFRGLPTPRLSAAPSLQMIVFTRDGLGPMPPRLSSVLAHLALQRLIQELLAPPFPIDLLMSTAPEPRFSQKEPRFDFRPPVHHRPHRTSSTGPQQPSRPGFMPSPTEPPVAEVPPPSHAVGLENGEVPAHLRQYVAGYEPQPAPTRTVADADAELAATALVQPTPSIDYAAYARLLDSTPKAPEAPEGDADHATPL</sequence>
<evidence type="ECO:0000313" key="2">
    <source>
        <dbReference type="EMBL" id="QIM51847.1"/>
    </source>
</evidence>
<feature type="compositionally biased region" description="Polar residues" evidence="1">
    <location>
        <begin position="106"/>
        <end position="115"/>
    </location>
</feature>
<dbReference type="AlphaFoldDB" id="A0A6G8IF77"/>
<keyword evidence="3" id="KW-1185">Reference proteome</keyword>
<accession>A0A6G8IF77</accession>
<dbReference type="EMBL" id="CP049989">
    <property type="protein sequence ID" value="QIM51847.1"/>
    <property type="molecule type" value="Genomic_DNA"/>
</dbReference>
<evidence type="ECO:0000313" key="3">
    <source>
        <dbReference type="Proteomes" id="UP000503162"/>
    </source>
</evidence>
<organism evidence="2 3">
    <name type="scientific">Hydrogenophaga crocea</name>
    <dbReference type="NCBI Taxonomy" id="2716225"/>
    <lineage>
        <taxon>Bacteria</taxon>
        <taxon>Pseudomonadati</taxon>
        <taxon>Pseudomonadota</taxon>
        <taxon>Betaproteobacteria</taxon>
        <taxon>Burkholderiales</taxon>
        <taxon>Comamonadaceae</taxon>
        <taxon>Hydrogenophaga</taxon>
    </lineage>
</organism>
<dbReference type="KEGG" id="hcz:G9Q37_06695"/>
<feature type="compositionally biased region" description="Basic and acidic residues" evidence="1">
    <location>
        <begin position="86"/>
        <end position="97"/>
    </location>
</feature>
<feature type="region of interest" description="Disordered" evidence="1">
    <location>
        <begin position="86"/>
        <end position="138"/>
    </location>
</feature>
<proteinExistence type="predicted"/>
<evidence type="ECO:0000256" key="1">
    <source>
        <dbReference type="SAM" id="MobiDB-lite"/>
    </source>
</evidence>